<organism evidence="1 2">
    <name type="scientific">Jimgerdemannia flammicorona</name>
    <dbReference type="NCBI Taxonomy" id="994334"/>
    <lineage>
        <taxon>Eukaryota</taxon>
        <taxon>Fungi</taxon>
        <taxon>Fungi incertae sedis</taxon>
        <taxon>Mucoromycota</taxon>
        <taxon>Mucoromycotina</taxon>
        <taxon>Endogonomycetes</taxon>
        <taxon>Endogonales</taxon>
        <taxon>Endogonaceae</taxon>
        <taxon>Jimgerdemannia</taxon>
    </lineage>
</organism>
<keyword evidence="2" id="KW-1185">Reference proteome</keyword>
<accession>A0A433DN09</accession>
<evidence type="ECO:0000313" key="1">
    <source>
        <dbReference type="EMBL" id="RUP52201.1"/>
    </source>
</evidence>
<gene>
    <name evidence="1" type="ORF">BC936DRAFT_137737</name>
</gene>
<sequence length="152" mass="16026">MPSIFSIKLNNPPSKTPYLRQHALARSQIQKAHTDLAGHAAPLDQCHDKVPAVARGARSRLRPARPRAKTARGRARGRWVVGGVGRGGTGMTSLVGLLSCVRRGRGRGRVGQGGGVGGMGGRSMGVAVGIVMMNEIGGNAWGSALWFNLRRV</sequence>
<dbReference type="AlphaFoldDB" id="A0A433DN09"/>
<comment type="caution">
    <text evidence="1">The sequence shown here is derived from an EMBL/GenBank/DDBJ whole genome shotgun (WGS) entry which is preliminary data.</text>
</comment>
<name>A0A433DN09_9FUNG</name>
<reference evidence="1 2" key="1">
    <citation type="journal article" date="2018" name="New Phytol.">
        <title>Phylogenomics of Endogonaceae and evolution of mycorrhizas within Mucoromycota.</title>
        <authorList>
            <person name="Chang Y."/>
            <person name="Desiro A."/>
            <person name="Na H."/>
            <person name="Sandor L."/>
            <person name="Lipzen A."/>
            <person name="Clum A."/>
            <person name="Barry K."/>
            <person name="Grigoriev I.V."/>
            <person name="Martin F.M."/>
            <person name="Stajich J.E."/>
            <person name="Smith M.E."/>
            <person name="Bonito G."/>
            <person name="Spatafora J.W."/>
        </authorList>
    </citation>
    <scope>NUCLEOTIDE SEQUENCE [LARGE SCALE GENOMIC DNA]</scope>
    <source>
        <strain evidence="1 2">GMNB39</strain>
    </source>
</reference>
<protein>
    <submittedName>
        <fullName evidence="1">Uncharacterized protein</fullName>
    </submittedName>
</protein>
<proteinExistence type="predicted"/>
<dbReference type="Proteomes" id="UP000268093">
    <property type="component" value="Unassembled WGS sequence"/>
</dbReference>
<dbReference type="EMBL" id="RBNI01000119">
    <property type="protein sequence ID" value="RUP52201.1"/>
    <property type="molecule type" value="Genomic_DNA"/>
</dbReference>
<evidence type="ECO:0000313" key="2">
    <source>
        <dbReference type="Proteomes" id="UP000268093"/>
    </source>
</evidence>